<protein>
    <submittedName>
        <fullName evidence="1">Uncharacterized protein</fullName>
    </submittedName>
</protein>
<feature type="non-terminal residue" evidence="1">
    <location>
        <position position="1"/>
    </location>
</feature>
<comment type="caution">
    <text evidence="1">The sequence shown here is derived from an EMBL/GenBank/DDBJ whole genome shotgun (WGS) entry which is preliminary data.</text>
</comment>
<feature type="non-terminal residue" evidence="1">
    <location>
        <position position="262"/>
    </location>
</feature>
<organism evidence="1 2">
    <name type="scientific">Aduncisulcus paluster</name>
    <dbReference type="NCBI Taxonomy" id="2918883"/>
    <lineage>
        <taxon>Eukaryota</taxon>
        <taxon>Metamonada</taxon>
        <taxon>Carpediemonas-like organisms</taxon>
        <taxon>Aduncisulcus</taxon>
    </lineage>
</organism>
<keyword evidence="2" id="KW-1185">Reference proteome</keyword>
<dbReference type="Proteomes" id="UP001057375">
    <property type="component" value="Unassembled WGS sequence"/>
</dbReference>
<reference evidence="1" key="1">
    <citation type="submission" date="2022-03" db="EMBL/GenBank/DDBJ databases">
        <title>Draft genome sequence of Aduncisulcus paluster, a free-living microaerophilic Fornicata.</title>
        <authorList>
            <person name="Yuyama I."/>
            <person name="Kume K."/>
            <person name="Tamura T."/>
            <person name="Inagaki Y."/>
            <person name="Hashimoto T."/>
        </authorList>
    </citation>
    <scope>NUCLEOTIDE SEQUENCE</scope>
    <source>
        <strain evidence="1">NY0171</strain>
    </source>
</reference>
<gene>
    <name evidence="1" type="ORF">ADUPG1_001352</name>
</gene>
<proteinExistence type="predicted"/>
<dbReference type="EMBL" id="BQXS01001059">
    <property type="protein sequence ID" value="GKT30033.1"/>
    <property type="molecule type" value="Genomic_DNA"/>
</dbReference>
<accession>A0ABQ5KBW8</accession>
<evidence type="ECO:0000313" key="2">
    <source>
        <dbReference type="Proteomes" id="UP001057375"/>
    </source>
</evidence>
<evidence type="ECO:0000313" key="1">
    <source>
        <dbReference type="EMBL" id="GKT30033.1"/>
    </source>
</evidence>
<name>A0ABQ5KBW8_9EUKA</name>
<sequence>IFSESGVRKKVLPVLKDTKVQPPRGNYVYQLRVPHRSEIMEFCHSVIDLVKSDTNLVLPSIGTLVEDSVLLILKTLTQLEIDETCGDHDYVKSVLEKVVGAYTSGSVFEEFVKEARDVVCECHTVDGHGEPVLDLVADYVCAMEKLTKRSGRDAWNESQTRRAIDLVVDGLRPVEFGDKIREDIRDFRQYGVSGSASSSSSELKYGEDTLVSVFSYTLRLVQDADKSRSIGAALVGRSGDILTKRRYGGSVGDLDDLDRKFK</sequence>